<name>A0A0D0CM50_9AGAR</name>
<feature type="region of interest" description="Disordered" evidence="1">
    <location>
        <begin position="17"/>
        <end position="61"/>
    </location>
</feature>
<evidence type="ECO:0000256" key="1">
    <source>
        <dbReference type="SAM" id="MobiDB-lite"/>
    </source>
</evidence>
<gene>
    <name evidence="3" type="ORF">GYMLUDRAFT_651011</name>
</gene>
<dbReference type="HOGENOM" id="CLU_1896459_0_0_1"/>
<dbReference type="Proteomes" id="UP000053593">
    <property type="component" value="Unassembled WGS sequence"/>
</dbReference>
<reference evidence="3 4" key="1">
    <citation type="submission" date="2014-04" db="EMBL/GenBank/DDBJ databases">
        <title>Evolutionary Origins and Diversification of the Mycorrhizal Mutualists.</title>
        <authorList>
            <consortium name="DOE Joint Genome Institute"/>
            <consortium name="Mycorrhizal Genomics Consortium"/>
            <person name="Kohler A."/>
            <person name="Kuo A."/>
            <person name="Nagy L.G."/>
            <person name="Floudas D."/>
            <person name="Copeland A."/>
            <person name="Barry K.W."/>
            <person name="Cichocki N."/>
            <person name="Veneault-Fourrey C."/>
            <person name="LaButti K."/>
            <person name="Lindquist E.A."/>
            <person name="Lipzen A."/>
            <person name="Lundell T."/>
            <person name="Morin E."/>
            <person name="Murat C."/>
            <person name="Riley R."/>
            <person name="Ohm R."/>
            <person name="Sun H."/>
            <person name="Tunlid A."/>
            <person name="Henrissat B."/>
            <person name="Grigoriev I.V."/>
            <person name="Hibbett D.S."/>
            <person name="Martin F."/>
        </authorList>
    </citation>
    <scope>NUCLEOTIDE SEQUENCE [LARGE SCALE GENOMIC DNA]</scope>
    <source>
        <strain evidence="3 4">FD-317 M1</strain>
    </source>
</reference>
<evidence type="ECO:0000256" key="2">
    <source>
        <dbReference type="SAM" id="Phobius"/>
    </source>
</evidence>
<keyword evidence="2" id="KW-0812">Transmembrane</keyword>
<keyword evidence="4" id="KW-1185">Reference proteome</keyword>
<keyword evidence="2" id="KW-0472">Membrane</keyword>
<evidence type="ECO:0000313" key="4">
    <source>
        <dbReference type="Proteomes" id="UP000053593"/>
    </source>
</evidence>
<proteinExistence type="predicted"/>
<feature type="compositionally biased region" description="Low complexity" evidence="1">
    <location>
        <begin position="43"/>
        <end position="61"/>
    </location>
</feature>
<evidence type="ECO:0000313" key="3">
    <source>
        <dbReference type="EMBL" id="KIK59667.1"/>
    </source>
</evidence>
<feature type="compositionally biased region" description="Polar residues" evidence="1">
    <location>
        <begin position="28"/>
        <end position="42"/>
    </location>
</feature>
<protein>
    <submittedName>
        <fullName evidence="3">Unplaced genomic scaffold GYMLUscaffold_30, whole genome shotgun sequence</fullName>
    </submittedName>
</protein>
<dbReference type="AlphaFoldDB" id="A0A0D0CM50"/>
<sequence>MDLDADLYGDLYETDIASPAAAEEKPSKQISDPLESTENTALSPVTTPTSNSTPTTFTSTVPSVQQIPTFEDLATRYRDEYSSIQQNGYDQNSEQHRSIRPSEMKEELLMLIVSFCAFTFVCLCTSTLNFYHLW</sequence>
<dbReference type="EMBL" id="KN834778">
    <property type="protein sequence ID" value="KIK59667.1"/>
    <property type="molecule type" value="Genomic_DNA"/>
</dbReference>
<dbReference type="OrthoDB" id="3056853at2759"/>
<feature type="transmembrane region" description="Helical" evidence="2">
    <location>
        <begin position="108"/>
        <end position="131"/>
    </location>
</feature>
<organism evidence="3 4">
    <name type="scientific">Collybiopsis luxurians FD-317 M1</name>
    <dbReference type="NCBI Taxonomy" id="944289"/>
    <lineage>
        <taxon>Eukaryota</taxon>
        <taxon>Fungi</taxon>
        <taxon>Dikarya</taxon>
        <taxon>Basidiomycota</taxon>
        <taxon>Agaricomycotina</taxon>
        <taxon>Agaricomycetes</taxon>
        <taxon>Agaricomycetidae</taxon>
        <taxon>Agaricales</taxon>
        <taxon>Marasmiineae</taxon>
        <taxon>Omphalotaceae</taxon>
        <taxon>Collybiopsis</taxon>
        <taxon>Collybiopsis luxurians</taxon>
    </lineage>
</organism>
<keyword evidence="2" id="KW-1133">Transmembrane helix</keyword>
<accession>A0A0D0CM50</accession>